<comment type="caution">
    <text evidence="1">The sequence shown here is derived from an EMBL/GenBank/DDBJ whole genome shotgun (WGS) entry which is preliminary data.</text>
</comment>
<evidence type="ECO:0000313" key="1">
    <source>
        <dbReference type="EMBL" id="REC79753.1"/>
    </source>
</evidence>
<name>A0A3D9DP53_9FLAO</name>
<protein>
    <submittedName>
        <fullName evidence="1">Uncharacterized protein</fullName>
    </submittedName>
</protein>
<gene>
    <name evidence="1" type="ORF">DRF60_04955</name>
</gene>
<accession>A0A3D9DP53</accession>
<dbReference type="Proteomes" id="UP000257030">
    <property type="component" value="Unassembled WGS sequence"/>
</dbReference>
<evidence type="ECO:0000313" key="2">
    <source>
        <dbReference type="Proteomes" id="UP000257030"/>
    </source>
</evidence>
<dbReference type="EMBL" id="QNUH01000003">
    <property type="protein sequence ID" value="REC79753.1"/>
    <property type="molecule type" value="Genomic_DNA"/>
</dbReference>
<sequence length="96" mass="10041">MWSNVAFVAEDNTLVINNNDNAAAEVVVNTGNQKGYSRVTKANPKASLHVIKAKAADLTPVIIEGLPSFGSEALGLSSTLPSGGLFKVDNALYVKP</sequence>
<dbReference type="RefSeq" id="WP_116010999.1">
    <property type="nucleotide sequence ID" value="NZ_QNUH01000003.1"/>
</dbReference>
<proteinExistence type="predicted"/>
<dbReference type="AlphaFoldDB" id="A0A3D9DP53"/>
<organism evidence="1 2">
    <name type="scientific">Chryseobacterium elymi</name>
    <dbReference type="NCBI Taxonomy" id="395936"/>
    <lineage>
        <taxon>Bacteria</taxon>
        <taxon>Pseudomonadati</taxon>
        <taxon>Bacteroidota</taxon>
        <taxon>Flavobacteriia</taxon>
        <taxon>Flavobacteriales</taxon>
        <taxon>Weeksellaceae</taxon>
        <taxon>Chryseobacterium group</taxon>
        <taxon>Chryseobacterium</taxon>
    </lineage>
</organism>
<reference evidence="1 2" key="1">
    <citation type="journal article" date="2010" name="Syst. Appl. Microbiol.">
        <title>Four new species of Chryseobacterium from the rhizosphere of coastal sand dune plants, Chryseobacterium elymi sp. nov., Chryseobacterium hagamense sp. nov., Chryseobacterium lathyri sp. nov. and Chryseobacterium rhizosphaerae sp. nov.</title>
        <authorList>
            <person name="Cho S.H."/>
            <person name="Lee K.S."/>
            <person name="Shin D.S."/>
            <person name="Han J.H."/>
            <person name="Park K.S."/>
            <person name="Lee C.H."/>
            <person name="Park K.H."/>
            <person name="Kim S.B."/>
        </authorList>
    </citation>
    <scope>NUCLEOTIDE SEQUENCE [LARGE SCALE GENOMIC DNA]</scope>
    <source>
        <strain evidence="1 2">KCTC 22547</strain>
    </source>
</reference>
<keyword evidence="2" id="KW-1185">Reference proteome</keyword>